<dbReference type="PRINTS" id="PR00364">
    <property type="entry name" value="DISEASERSIST"/>
</dbReference>
<dbReference type="InterPro" id="IPR021929">
    <property type="entry name" value="R1A-like_N"/>
</dbReference>
<evidence type="ECO:0008006" key="18">
    <source>
        <dbReference type="Google" id="ProtNLM"/>
    </source>
</evidence>
<evidence type="ECO:0000256" key="13">
    <source>
        <dbReference type="ARBA" id="ARBA00023136"/>
    </source>
</evidence>
<dbReference type="SUPFAM" id="SSF52540">
    <property type="entry name" value="P-loop containing nucleoside triphosphate hydrolases"/>
    <property type="match status" value="1"/>
</dbReference>
<dbReference type="GO" id="GO:0005524">
    <property type="term" value="F:ATP binding"/>
    <property type="evidence" value="ECO:0007669"/>
    <property type="project" value="UniProtKB-KW"/>
</dbReference>
<evidence type="ECO:0000259" key="14">
    <source>
        <dbReference type="Pfam" id="PF00931"/>
    </source>
</evidence>
<evidence type="ECO:0000256" key="9">
    <source>
        <dbReference type="ARBA" id="ARBA00022741"/>
    </source>
</evidence>
<dbReference type="Gene3D" id="3.40.50.300">
    <property type="entry name" value="P-loop containing nucleotide triphosphate hydrolases"/>
    <property type="match status" value="1"/>
</dbReference>
<dbReference type="OrthoDB" id="1261170at2759"/>
<evidence type="ECO:0000256" key="1">
    <source>
        <dbReference type="ARBA" id="ARBA00002074"/>
    </source>
</evidence>
<dbReference type="Pfam" id="PF12061">
    <property type="entry name" value="NB-LRR"/>
    <property type="match status" value="1"/>
</dbReference>
<proteinExistence type="inferred from homology"/>
<evidence type="ECO:0000256" key="4">
    <source>
        <dbReference type="ARBA" id="ARBA00008894"/>
    </source>
</evidence>
<dbReference type="PANTHER" id="PTHR19338:SF73">
    <property type="entry name" value="DISEASE RESISTANCE PROTEIN RGA2-LIKE"/>
    <property type="match status" value="1"/>
</dbReference>
<keyword evidence="10" id="KW-0611">Plant defense</keyword>
<feature type="domain" description="NB-ARC" evidence="14">
    <location>
        <begin position="229"/>
        <end position="343"/>
    </location>
</feature>
<evidence type="ECO:0000256" key="5">
    <source>
        <dbReference type="ARBA" id="ARBA00022490"/>
    </source>
</evidence>
<keyword evidence="17" id="KW-1185">Reference proteome</keyword>
<evidence type="ECO:0000313" key="17">
    <source>
        <dbReference type="Proteomes" id="UP001152561"/>
    </source>
</evidence>
<organism evidence="16 17">
    <name type="scientific">Anisodus acutangulus</name>
    <dbReference type="NCBI Taxonomy" id="402998"/>
    <lineage>
        <taxon>Eukaryota</taxon>
        <taxon>Viridiplantae</taxon>
        <taxon>Streptophyta</taxon>
        <taxon>Embryophyta</taxon>
        <taxon>Tracheophyta</taxon>
        <taxon>Spermatophyta</taxon>
        <taxon>Magnoliopsida</taxon>
        <taxon>eudicotyledons</taxon>
        <taxon>Gunneridae</taxon>
        <taxon>Pentapetalae</taxon>
        <taxon>asterids</taxon>
        <taxon>lamiids</taxon>
        <taxon>Solanales</taxon>
        <taxon>Solanaceae</taxon>
        <taxon>Solanoideae</taxon>
        <taxon>Hyoscyameae</taxon>
        <taxon>Anisodus</taxon>
    </lineage>
</organism>
<sequence length="345" mass="38809">MLKFLGANLERLPSQGLGSHLREMKSVMINVALFIFSLYDKEGEALGEVNALDLPDMMQRLSAVISQAIRFSLQSILPRTDGLGFIDFLLDNMKEFLCHSADSFPSAKNQLEAVLKELESLQPFMRDAVAGKCLEHDRFEHLAALMIGKAYEIEYIVDCYLTKDVPGWCLTPWLSDIIEEIEFVKAEVKKIEDKVCNLGTDNIDDASYVPTSSLLASTSSTTQKMVGFEDVVQMLRNQLVSGKPAQLDAISLVGYNGQGKTTVANKLFTDELVVSLFNVRARYFVSEVYERRELLVAILNDVLDKPIDLNEVHEDEIADKLHKLLLSKRYLILIDNVNDPIAWII</sequence>
<dbReference type="GO" id="GO:0043531">
    <property type="term" value="F:ADP binding"/>
    <property type="evidence" value="ECO:0007669"/>
    <property type="project" value="InterPro"/>
</dbReference>
<dbReference type="InterPro" id="IPR027417">
    <property type="entry name" value="P-loop_NTPase"/>
</dbReference>
<dbReference type="InterPro" id="IPR002182">
    <property type="entry name" value="NB-ARC"/>
</dbReference>
<keyword evidence="11" id="KW-0067">ATP-binding</keyword>
<dbReference type="CDD" id="cd14798">
    <property type="entry name" value="RX-CC_like"/>
    <property type="match status" value="1"/>
</dbReference>
<feature type="domain" description="Late blight resistance protein R1A-like N-terminal" evidence="15">
    <location>
        <begin position="1"/>
        <end position="70"/>
    </location>
</feature>
<comment type="function">
    <text evidence="1">Confers resistance to late blight (Phytophthora infestans) races carrying the avirulence gene Avr1. Resistance proteins guard the plant against pathogens that contain an appropriate avirulence protein via an indirect interaction with this avirulence protein. That triggers a defense system including the hypersensitive response, which restricts the pathogen growth.</text>
</comment>
<evidence type="ECO:0000256" key="2">
    <source>
        <dbReference type="ARBA" id="ARBA00004370"/>
    </source>
</evidence>
<evidence type="ECO:0000256" key="6">
    <source>
        <dbReference type="ARBA" id="ARBA00022614"/>
    </source>
</evidence>
<comment type="subcellular location">
    <subcellularLocation>
        <location evidence="3">Cytoplasm</location>
    </subcellularLocation>
    <subcellularLocation>
        <location evidence="2">Membrane</location>
    </subcellularLocation>
</comment>
<dbReference type="Pfam" id="PF00931">
    <property type="entry name" value="NB-ARC"/>
    <property type="match status" value="1"/>
</dbReference>
<dbReference type="AlphaFoldDB" id="A0A9Q1N1Z3"/>
<comment type="similarity">
    <text evidence="4">Belongs to the disease resistance NB-LRR family.</text>
</comment>
<keyword evidence="12" id="KW-0175">Coiled coil</keyword>
<dbReference type="GO" id="GO:0009626">
    <property type="term" value="P:plant-type hypersensitive response"/>
    <property type="evidence" value="ECO:0007669"/>
    <property type="project" value="UniProtKB-KW"/>
</dbReference>
<keyword evidence="5" id="KW-0963">Cytoplasm</keyword>
<dbReference type="EMBL" id="JAJAGQ010000001">
    <property type="protein sequence ID" value="KAJ8574244.1"/>
    <property type="molecule type" value="Genomic_DNA"/>
</dbReference>
<dbReference type="PANTHER" id="PTHR19338">
    <property type="entry name" value="TRANSLOCASE OF INNER MITOCHONDRIAL MEMBRANE 13 HOMOLOG"/>
    <property type="match status" value="1"/>
</dbReference>
<evidence type="ECO:0000256" key="7">
    <source>
        <dbReference type="ARBA" id="ARBA00022667"/>
    </source>
</evidence>
<keyword evidence="7" id="KW-0381">Hypersensitive response</keyword>
<evidence type="ECO:0000259" key="15">
    <source>
        <dbReference type="Pfam" id="PF12061"/>
    </source>
</evidence>
<keyword evidence="8" id="KW-0677">Repeat</keyword>
<dbReference type="GO" id="GO:0005737">
    <property type="term" value="C:cytoplasm"/>
    <property type="evidence" value="ECO:0007669"/>
    <property type="project" value="UniProtKB-SubCell"/>
</dbReference>
<evidence type="ECO:0000256" key="10">
    <source>
        <dbReference type="ARBA" id="ARBA00022821"/>
    </source>
</evidence>
<gene>
    <name evidence="16" type="ORF">K7X08_026049</name>
</gene>
<evidence type="ECO:0000256" key="11">
    <source>
        <dbReference type="ARBA" id="ARBA00022840"/>
    </source>
</evidence>
<keyword evidence="13" id="KW-0472">Membrane</keyword>
<reference evidence="17" key="1">
    <citation type="journal article" date="2023" name="Proc. Natl. Acad. Sci. U.S.A.">
        <title>Genomic and structural basis for evolution of tropane alkaloid biosynthesis.</title>
        <authorList>
            <person name="Wanga Y.-J."/>
            <person name="Taina T."/>
            <person name="Yua J.-Y."/>
            <person name="Lia J."/>
            <person name="Xua B."/>
            <person name="Chenc J."/>
            <person name="D'Auriad J.C."/>
            <person name="Huanga J.-P."/>
            <person name="Huanga S.-X."/>
        </authorList>
    </citation>
    <scope>NUCLEOTIDE SEQUENCE [LARGE SCALE GENOMIC DNA]</scope>
    <source>
        <strain evidence="17">cv. KIB-2019</strain>
    </source>
</reference>
<keyword evidence="6" id="KW-0433">Leucine-rich repeat</keyword>
<name>A0A9Q1N1Z3_9SOLA</name>
<dbReference type="Proteomes" id="UP001152561">
    <property type="component" value="Unassembled WGS sequence"/>
</dbReference>
<keyword evidence="9" id="KW-0547">Nucleotide-binding</keyword>
<comment type="caution">
    <text evidence="16">The sequence shown here is derived from an EMBL/GenBank/DDBJ whole genome shotgun (WGS) entry which is preliminary data.</text>
</comment>
<dbReference type="GO" id="GO:0016020">
    <property type="term" value="C:membrane"/>
    <property type="evidence" value="ECO:0007669"/>
    <property type="project" value="UniProtKB-SubCell"/>
</dbReference>
<evidence type="ECO:0000256" key="3">
    <source>
        <dbReference type="ARBA" id="ARBA00004496"/>
    </source>
</evidence>
<protein>
    <recommendedName>
        <fullName evidence="18">NB-ARC domain-containing protein</fullName>
    </recommendedName>
</protein>
<dbReference type="InterPro" id="IPR038005">
    <property type="entry name" value="RX-like_CC"/>
</dbReference>
<evidence type="ECO:0000313" key="16">
    <source>
        <dbReference type="EMBL" id="KAJ8574244.1"/>
    </source>
</evidence>
<evidence type="ECO:0000256" key="8">
    <source>
        <dbReference type="ARBA" id="ARBA00022737"/>
    </source>
</evidence>
<accession>A0A9Q1N1Z3</accession>
<evidence type="ECO:0000256" key="12">
    <source>
        <dbReference type="ARBA" id="ARBA00023054"/>
    </source>
</evidence>